<keyword evidence="10 12" id="KW-0560">Oxidoreductase</keyword>
<dbReference type="InterPro" id="IPR050464">
    <property type="entry name" value="Zeta_carotene_desat/Oxidored"/>
</dbReference>
<keyword evidence="7 12" id="KW-0285">Flavoprotein</keyword>
<keyword evidence="16" id="KW-1185">Reference proteome</keyword>
<comment type="similarity">
    <text evidence="4 12">Belongs to the protoporphyrinogen/coproporphyrinogen oxidase family. Coproporphyrinogen III oxidase subfamily.</text>
</comment>
<dbReference type="InterPro" id="IPR002937">
    <property type="entry name" value="Amino_oxidase"/>
</dbReference>
<evidence type="ECO:0000256" key="10">
    <source>
        <dbReference type="ARBA" id="ARBA00023002"/>
    </source>
</evidence>
<evidence type="ECO:0000256" key="2">
    <source>
        <dbReference type="ARBA" id="ARBA00001974"/>
    </source>
</evidence>
<dbReference type="EMBL" id="JAZBJZ010000109">
    <property type="protein sequence ID" value="MEE3719057.1"/>
    <property type="molecule type" value="Genomic_DNA"/>
</dbReference>
<accession>A0AAW9Q1E4</accession>
<dbReference type="PANTHER" id="PTHR42923">
    <property type="entry name" value="PROTOPORPHYRINOGEN OXIDASE"/>
    <property type="match status" value="1"/>
</dbReference>
<evidence type="ECO:0000256" key="11">
    <source>
        <dbReference type="ARBA" id="ARBA00023133"/>
    </source>
</evidence>
<dbReference type="Gene3D" id="1.10.3110.10">
    <property type="entry name" value="protoporphyrinogen ix oxidase, domain 3"/>
    <property type="match status" value="1"/>
</dbReference>
<organism evidence="15 16">
    <name type="scientific">Tumidithrix elongata BACA0141</name>
    <dbReference type="NCBI Taxonomy" id="2716417"/>
    <lineage>
        <taxon>Bacteria</taxon>
        <taxon>Bacillati</taxon>
        <taxon>Cyanobacteriota</taxon>
        <taxon>Cyanophyceae</taxon>
        <taxon>Pseudanabaenales</taxon>
        <taxon>Pseudanabaenaceae</taxon>
        <taxon>Tumidithrix</taxon>
        <taxon>Tumidithrix elongata</taxon>
    </lineage>
</organism>
<evidence type="ECO:0000256" key="9">
    <source>
        <dbReference type="ARBA" id="ARBA00022946"/>
    </source>
</evidence>
<dbReference type="Gene3D" id="3.50.50.60">
    <property type="entry name" value="FAD/NAD(P)-binding domain"/>
    <property type="match status" value="1"/>
</dbReference>
<keyword evidence="8 12" id="KW-0274">FAD</keyword>
<dbReference type="RefSeq" id="WP_330485493.1">
    <property type="nucleotide sequence ID" value="NZ_JAZBJZ010000109.1"/>
</dbReference>
<evidence type="ECO:0000256" key="12">
    <source>
        <dbReference type="RuleBase" id="RU364052"/>
    </source>
</evidence>
<comment type="pathway">
    <text evidence="3 12">Porphyrin-containing compound metabolism; protoheme biosynthesis.</text>
</comment>
<feature type="compositionally biased region" description="Basic and acidic residues" evidence="13">
    <location>
        <begin position="1"/>
        <end position="17"/>
    </location>
</feature>
<comment type="caution">
    <text evidence="15">The sequence shown here is derived from an EMBL/GenBank/DDBJ whole genome shotgun (WGS) entry which is preliminary data.</text>
</comment>
<comment type="subcellular location">
    <subcellularLocation>
        <location evidence="12">Cytoplasm</location>
    </subcellularLocation>
</comment>
<feature type="compositionally biased region" description="Polar residues" evidence="13">
    <location>
        <begin position="18"/>
        <end position="32"/>
    </location>
</feature>
<dbReference type="Pfam" id="PF01593">
    <property type="entry name" value="Amino_oxidase"/>
    <property type="match status" value="1"/>
</dbReference>
<evidence type="ECO:0000256" key="7">
    <source>
        <dbReference type="ARBA" id="ARBA00022630"/>
    </source>
</evidence>
<dbReference type="FunFam" id="1.10.3110.10:FF:000002">
    <property type="entry name" value="Protoporphyrinogen oxidase"/>
    <property type="match status" value="1"/>
</dbReference>
<dbReference type="GO" id="GO:0006783">
    <property type="term" value="P:heme biosynthetic process"/>
    <property type="evidence" value="ECO:0007669"/>
    <property type="project" value="UniProtKB-UniRule"/>
</dbReference>
<dbReference type="Gene3D" id="3.90.660.20">
    <property type="entry name" value="Protoporphyrinogen oxidase, mitochondrial, domain 2"/>
    <property type="match status" value="1"/>
</dbReference>
<evidence type="ECO:0000256" key="3">
    <source>
        <dbReference type="ARBA" id="ARBA00004744"/>
    </source>
</evidence>
<evidence type="ECO:0000256" key="8">
    <source>
        <dbReference type="ARBA" id="ARBA00022827"/>
    </source>
</evidence>
<keyword evidence="12" id="KW-0963">Cytoplasm</keyword>
<feature type="region of interest" description="Disordered" evidence="13">
    <location>
        <begin position="242"/>
        <end position="261"/>
    </location>
</feature>
<dbReference type="EC" id="1.3.3.15" evidence="5 12"/>
<dbReference type="GO" id="GO:0005737">
    <property type="term" value="C:cytoplasm"/>
    <property type="evidence" value="ECO:0007669"/>
    <property type="project" value="UniProtKB-SubCell"/>
</dbReference>
<protein>
    <recommendedName>
        <fullName evidence="6 12">Coproporphyrinogen III oxidase</fullName>
        <ecNumber evidence="5 12">1.3.3.15</ecNumber>
    </recommendedName>
</protein>
<evidence type="ECO:0000313" key="16">
    <source>
        <dbReference type="Proteomes" id="UP001333818"/>
    </source>
</evidence>
<evidence type="ECO:0000256" key="5">
    <source>
        <dbReference type="ARBA" id="ARBA00012402"/>
    </source>
</evidence>
<sequence>MMKPAESKLHKNNDRMDSVTSPNTPQDSPKSSADATLDVLVVGAGISGLTIAHELATQPVSASQKDSLKLLVTEAQDRLGGSITSVQSPEGFLWEEGPNSFAPTPELLKLAVAVGLKDELLLTDRKLPRFVFWRGKLHPVPMNPGLAITTRLLSLAGKLRALRGTLGFVRPAIAGEESVEKFFTRQLGQEVMQRLVGPFVSGVYAGDPQQLSAAAAFKKIAALEQNYGGLLAGAILSRSAAKKAQPTKPEPDPNIPKARSGELGSFRQGLQALPSAIAQKLQSSQVPVKLQWQLRKLEHDADSKTYTATFATPAGEEIVTARTVVLATPAYVTGAVLRDLQPAASQALSEIPYPTVACAVLAYPKTETIADLNGFGNLIPRQQGIRTLGTIWTSSLFAGRAPEGWHLLLNFIGGTTDPELANLTESEIAEAAHQDLRQIILRPNTTVQPKVLAVHIWKKAIPQFSIGHLQRLEVVRQGLQKLPGVFLSSNYIEGVSMGDCVRQGLKTAEQVKQFLSA</sequence>
<dbReference type="SUPFAM" id="SSF51905">
    <property type="entry name" value="FAD/NAD(P)-binding domain"/>
    <property type="match status" value="1"/>
</dbReference>
<dbReference type="Proteomes" id="UP001333818">
    <property type="component" value="Unassembled WGS sequence"/>
</dbReference>
<evidence type="ECO:0000256" key="13">
    <source>
        <dbReference type="SAM" id="MobiDB-lite"/>
    </source>
</evidence>
<gene>
    <name evidence="15" type="primary">hemG</name>
    <name evidence="15" type="ORF">V2H45_20130</name>
</gene>
<proteinExistence type="inferred from homology"/>
<dbReference type="PANTHER" id="PTHR42923:SF3">
    <property type="entry name" value="PROTOPORPHYRINOGEN OXIDASE"/>
    <property type="match status" value="1"/>
</dbReference>
<evidence type="ECO:0000313" key="15">
    <source>
        <dbReference type="EMBL" id="MEE3719057.1"/>
    </source>
</evidence>
<evidence type="ECO:0000256" key="4">
    <source>
        <dbReference type="ARBA" id="ARBA00008310"/>
    </source>
</evidence>
<dbReference type="AlphaFoldDB" id="A0AAW9Q1E4"/>
<comment type="cofactor">
    <cofactor evidence="2 12">
        <name>FAD</name>
        <dbReference type="ChEBI" id="CHEBI:57692"/>
    </cofactor>
</comment>
<comment type="function">
    <text evidence="12">Involved in coproporphyrin-dependent heme b biosynthesis. Catalyzes the oxidation of coproporphyrinogen III to coproporphyrin III.</text>
</comment>
<dbReference type="SUPFAM" id="SSF54373">
    <property type="entry name" value="FAD-linked reductases, C-terminal domain"/>
    <property type="match status" value="1"/>
</dbReference>
<dbReference type="NCBIfam" id="TIGR00562">
    <property type="entry name" value="proto_IX_ox"/>
    <property type="match status" value="1"/>
</dbReference>
<keyword evidence="9" id="KW-0809">Transit peptide</keyword>
<evidence type="ECO:0000256" key="1">
    <source>
        <dbReference type="ARBA" id="ARBA00001755"/>
    </source>
</evidence>
<keyword evidence="11 12" id="KW-0350">Heme biosynthesis</keyword>
<evidence type="ECO:0000256" key="6">
    <source>
        <dbReference type="ARBA" id="ARBA00019046"/>
    </source>
</evidence>
<dbReference type="InterPro" id="IPR036188">
    <property type="entry name" value="FAD/NAD-bd_sf"/>
</dbReference>
<dbReference type="InterPro" id="IPR004572">
    <property type="entry name" value="Protoporphyrinogen_oxidase"/>
</dbReference>
<dbReference type="GO" id="GO:0004729">
    <property type="term" value="F:oxygen-dependent protoporphyrinogen oxidase activity"/>
    <property type="evidence" value="ECO:0007669"/>
    <property type="project" value="UniProtKB-UniRule"/>
</dbReference>
<evidence type="ECO:0000259" key="14">
    <source>
        <dbReference type="Pfam" id="PF01593"/>
    </source>
</evidence>
<feature type="region of interest" description="Disordered" evidence="13">
    <location>
        <begin position="1"/>
        <end position="32"/>
    </location>
</feature>
<feature type="domain" description="Amine oxidase" evidence="14">
    <location>
        <begin position="46"/>
        <end position="511"/>
    </location>
</feature>
<comment type="catalytic activity">
    <reaction evidence="1">
        <text>coproporphyrinogen III + 3 O2 = coproporphyrin III + 3 H2O2</text>
        <dbReference type="Rhea" id="RHEA:43436"/>
        <dbReference type="ChEBI" id="CHEBI:15379"/>
        <dbReference type="ChEBI" id="CHEBI:16240"/>
        <dbReference type="ChEBI" id="CHEBI:57309"/>
        <dbReference type="ChEBI" id="CHEBI:131725"/>
        <dbReference type="EC" id="1.3.3.15"/>
    </reaction>
    <physiologicalReaction direction="left-to-right" evidence="1">
        <dbReference type="Rhea" id="RHEA:43437"/>
    </physiologicalReaction>
</comment>
<name>A0AAW9Q1E4_9CYAN</name>
<reference evidence="15" key="1">
    <citation type="submission" date="2024-01" db="EMBL/GenBank/DDBJ databases">
        <title>Bank of Algae and Cyanobacteria of the Azores (BACA) strain genomes.</title>
        <authorList>
            <person name="Luz R."/>
            <person name="Cordeiro R."/>
            <person name="Fonseca A."/>
            <person name="Goncalves V."/>
        </authorList>
    </citation>
    <scope>NUCLEOTIDE SEQUENCE</scope>
    <source>
        <strain evidence="15">BACA0141</strain>
    </source>
</reference>